<reference evidence="4" key="1">
    <citation type="submission" date="2014-05" db="EMBL/GenBank/DDBJ databases">
        <title>The genome and life-stage specific transcriptomes of Globodera pallida elucidate key aspects of plant parasitism by a cyst nematode.</title>
        <authorList>
            <person name="Cotton J.A."/>
            <person name="Lilley C.J."/>
            <person name="Jones L.M."/>
            <person name="Kikuchi T."/>
            <person name="Reid A.J."/>
            <person name="Thorpe P."/>
            <person name="Tsai I.J."/>
            <person name="Beasley H."/>
            <person name="Blok V."/>
            <person name="Cock P.J.A."/>
            <person name="Van den Akker S.E."/>
            <person name="Holroyd N."/>
            <person name="Hunt M."/>
            <person name="Mantelin S."/>
            <person name="Naghra H."/>
            <person name="Pain A."/>
            <person name="Palomares-Rius J.E."/>
            <person name="Zarowiecki M."/>
            <person name="Berriman M."/>
            <person name="Jones J.T."/>
            <person name="Urwin P.E."/>
        </authorList>
    </citation>
    <scope>NUCLEOTIDE SEQUENCE [LARGE SCALE GENOMIC DNA]</scope>
    <source>
        <strain evidence="4">Lindley</strain>
    </source>
</reference>
<keyword evidence="3" id="KW-0732">Signal</keyword>
<feature type="signal peptide" evidence="3">
    <location>
        <begin position="1"/>
        <end position="22"/>
    </location>
</feature>
<keyword evidence="4" id="KW-1185">Reference proteome</keyword>
<keyword evidence="2" id="KW-0472">Membrane</keyword>
<feature type="transmembrane region" description="Helical" evidence="2">
    <location>
        <begin position="97"/>
        <end position="115"/>
    </location>
</feature>
<reference evidence="5" key="2">
    <citation type="submission" date="2016-06" db="UniProtKB">
        <authorList>
            <consortium name="WormBaseParasite"/>
        </authorList>
    </citation>
    <scope>IDENTIFICATION</scope>
</reference>
<dbReference type="AlphaFoldDB" id="A0A183BX69"/>
<feature type="region of interest" description="Disordered" evidence="1">
    <location>
        <begin position="27"/>
        <end position="79"/>
    </location>
</feature>
<keyword evidence="2" id="KW-0812">Transmembrane</keyword>
<proteinExistence type="predicted"/>
<dbReference type="WBParaSite" id="GPLIN_000520800">
    <property type="protein sequence ID" value="GPLIN_000520800"/>
    <property type="gene ID" value="GPLIN_000520800"/>
</dbReference>
<evidence type="ECO:0000256" key="2">
    <source>
        <dbReference type="SAM" id="Phobius"/>
    </source>
</evidence>
<keyword evidence="2" id="KW-1133">Transmembrane helix</keyword>
<evidence type="ECO:0000256" key="3">
    <source>
        <dbReference type="SAM" id="SignalP"/>
    </source>
</evidence>
<protein>
    <submittedName>
        <fullName evidence="5">HIG1 domain-containing protein</fullName>
    </submittedName>
</protein>
<dbReference type="Proteomes" id="UP000050741">
    <property type="component" value="Unassembled WGS sequence"/>
</dbReference>
<evidence type="ECO:0000313" key="5">
    <source>
        <dbReference type="WBParaSite" id="GPLIN_000520800"/>
    </source>
</evidence>
<evidence type="ECO:0000256" key="1">
    <source>
        <dbReference type="SAM" id="MobiDB-lite"/>
    </source>
</evidence>
<name>A0A183BX69_GLOPA</name>
<feature type="chain" id="PRO_5008146731" evidence="3">
    <location>
        <begin position="23"/>
        <end position="153"/>
    </location>
</feature>
<sequence length="153" mass="16603">MAAWRCVVTRCGAFLSSSGAMAAATAVASSGNDTEEELRTEEEHTPVGDASLPPPPKRPLQFEKKRFDPANPASPTFRHIGAIKDAPEKKSLGLSNFPLVPIGMGATVLALLYMYRMIAQFLTIMSLLLGTIFWASKEPKVQTEPEAEGRKEI</sequence>
<organism evidence="4 5">
    <name type="scientific">Globodera pallida</name>
    <name type="common">Potato cyst nematode worm</name>
    <name type="synonym">Heterodera pallida</name>
    <dbReference type="NCBI Taxonomy" id="36090"/>
    <lineage>
        <taxon>Eukaryota</taxon>
        <taxon>Metazoa</taxon>
        <taxon>Ecdysozoa</taxon>
        <taxon>Nematoda</taxon>
        <taxon>Chromadorea</taxon>
        <taxon>Rhabditida</taxon>
        <taxon>Tylenchina</taxon>
        <taxon>Tylenchomorpha</taxon>
        <taxon>Tylenchoidea</taxon>
        <taxon>Heteroderidae</taxon>
        <taxon>Heteroderinae</taxon>
        <taxon>Globodera</taxon>
    </lineage>
</organism>
<accession>A0A183BX69</accession>
<evidence type="ECO:0000313" key="4">
    <source>
        <dbReference type="Proteomes" id="UP000050741"/>
    </source>
</evidence>